<evidence type="ECO:0000259" key="9">
    <source>
        <dbReference type="Pfam" id="PF00593"/>
    </source>
</evidence>
<keyword evidence="2 8" id="KW-0813">Transport</keyword>
<evidence type="ECO:0000313" key="10">
    <source>
        <dbReference type="EMBL" id="QCK17012.1"/>
    </source>
</evidence>
<comment type="similarity">
    <text evidence="8">Belongs to the TonB-dependent receptor family.</text>
</comment>
<comment type="subcellular location">
    <subcellularLocation>
        <location evidence="1 8">Cell outer membrane</location>
        <topology evidence="1 8">Multi-pass membrane protein</topology>
    </subcellularLocation>
</comment>
<keyword evidence="6 8" id="KW-0472">Membrane</keyword>
<feature type="domain" description="TonB-dependent receptor-like beta-barrel" evidence="9">
    <location>
        <begin position="26"/>
        <end position="279"/>
    </location>
</feature>
<dbReference type="InterPro" id="IPR039426">
    <property type="entry name" value="TonB-dep_rcpt-like"/>
</dbReference>
<evidence type="ECO:0000256" key="4">
    <source>
        <dbReference type="ARBA" id="ARBA00022692"/>
    </source>
</evidence>
<keyword evidence="11" id="KW-1185">Reference proteome</keyword>
<dbReference type="InterPro" id="IPR000531">
    <property type="entry name" value="Beta-barrel_TonB"/>
</dbReference>
<evidence type="ECO:0000256" key="8">
    <source>
        <dbReference type="PROSITE-ProRule" id="PRU01360"/>
    </source>
</evidence>
<keyword evidence="3 8" id="KW-1134">Transmembrane beta strand</keyword>
<dbReference type="OrthoDB" id="9768177at2"/>
<dbReference type="KEGG" id="fpf:DCC35_04805"/>
<dbReference type="Gene3D" id="2.40.170.20">
    <property type="entry name" value="TonB-dependent receptor, beta-barrel domain"/>
    <property type="match status" value="1"/>
</dbReference>
<dbReference type="AlphaFoldDB" id="A0A4D7JX26"/>
<dbReference type="PROSITE" id="PS52016">
    <property type="entry name" value="TONB_DEPENDENT_REC_3"/>
    <property type="match status" value="1"/>
</dbReference>
<dbReference type="GO" id="GO:0009279">
    <property type="term" value="C:cell outer membrane"/>
    <property type="evidence" value="ECO:0007669"/>
    <property type="project" value="UniProtKB-SubCell"/>
</dbReference>
<evidence type="ECO:0000313" key="11">
    <source>
        <dbReference type="Proteomes" id="UP000298616"/>
    </source>
</evidence>
<evidence type="ECO:0000256" key="3">
    <source>
        <dbReference type="ARBA" id="ARBA00022452"/>
    </source>
</evidence>
<sequence length="385" mass="43158">MCSILVFRGSWNISQESFLENSEVVSNLRLRASYGTTGNQDGIGNFQSYGLYSTNSYGGTQGLAVSQLANPDLKWELSSQANVGFDFGFLKNRISGTLDLYNNITSDLFVSYQLSRTTGFTQILSNEGEMRNRGIEFSINVDVLTIGNFNWNVGGNIAYNDNEILDLGQVNEFEQGTSIIRVGLPLGSHYIVEWAGVNPSNGEPLYRDLEGNVTNVFDASNSKAIFGTSTPPTTGGFTTEWSYKGLSLSAFFTFAQGYSRFNNQTFFQENPNFAQFNLSSIMNTMWKEPGDITEVQSFRYQRQFSSKDIEDASYLRLRNVRLNYNLPSSLLNRTGFLKQASIFAQGQNLFTWTEFTGFDPEDDNNIAQYEYPASKVYTVGLNVKF</sequence>
<dbReference type="EMBL" id="CP028923">
    <property type="protein sequence ID" value="QCK17012.1"/>
    <property type="molecule type" value="Genomic_DNA"/>
</dbReference>
<organism evidence="10 11">
    <name type="scientific">Mangrovivirga cuniculi</name>
    <dbReference type="NCBI Taxonomy" id="2715131"/>
    <lineage>
        <taxon>Bacteria</taxon>
        <taxon>Pseudomonadati</taxon>
        <taxon>Bacteroidota</taxon>
        <taxon>Cytophagia</taxon>
        <taxon>Cytophagales</taxon>
        <taxon>Mangrovivirgaceae</taxon>
        <taxon>Mangrovivirga</taxon>
    </lineage>
</organism>
<dbReference type="InterPro" id="IPR036942">
    <property type="entry name" value="Beta-barrel_TonB_sf"/>
</dbReference>
<dbReference type="Proteomes" id="UP000298616">
    <property type="component" value="Chromosome"/>
</dbReference>
<name>A0A4D7JX26_9BACT</name>
<accession>A0A4D7JX26</accession>
<dbReference type="Pfam" id="PF00593">
    <property type="entry name" value="TonB_dep_Rec_b-barrel"/>
    <property type="match status" value="1"/>
</dbReference>
<evidence type="ECO:0000256" key="2">
    <source>
        <dbReference type="ARBA" id="ARBA00022448"/>
    </source>
</evidence>
<evidence type="ECO:0000256" key="5">
    <source>
        <dbReference type="ARBA" id="ARBA00023077"/>
    </source>
</evidence>
<keyword evidence="5" id="KW-0798">TonB box</keyword>
<gene>
    <name evidence="10" type="ORF">DCC35_04805</name>
</gene>
<reference evidence="10 11" key="1">
    <citation type="submission" date="2018-04" db="EMBL/GenBank/DDBJ databases">
        <title>Complete genome uncultured novel isolate.</title>
        <authorList>
            <person name="Merlino G."/>
        </authorList>
    </citation>
    <scope>NUCLEOTIDE SEQUENCE [LARGE SCALE GENOMIC DNA]</scope>
    <source>
        <strain evidence="11">R1DC9</strain>
    </source>
</reference>
<dbReference type="SUPFAM" id="SSF56935">
    <property type="entry name" value="Porins"/>
    <property type="match status" value="1"/>
</dbReference>
<evidence type="ECO:0000256" key="6">
    <source>
        <dbReference type="ARBA" id="ARBA00023136"/>
    </source>
</evidence>
<keyword evidence="7 8" id="KW-0998">Cell outer membrane</keyword>
<proteinExistence type="inferred from homology"/>
<evidence type="ECO:0000256" key="1">
    <source>
        <dbReference type="ARBA" id="ARBA00004571"/>
    </source>
</evidence>
<protein>
    <recommendedName>
        <fullName evidence="9">TonB-dependent receptor-like beta-barrel domain-containing protein</fullName>
    </recommendedName>
</protein>
<evidence type="ECO:0000256" key="7">
    <source>
        <dbReference type="ARBA" id="ARBA00023237"/>
    </source>
</evidence>
<keyword evidence="4 8" id="KW-0812">Transmembrane</keyword>